<dbReference type="GO" id="GO:0003857">
    <property type="term" value="F:(3S)-3-hydroxyacyl-CoA dehydrogenase (NAD+) activity"/>
    <property type="evidence" value="ECO:0007669"/>
    <property type="project" value="UniProtKB-EC"/>
</dbReference>
<feature type="binding site" evidence="11">
    <location>
        <position position="300"/>
    </location>
    <ligand>
        <name>NAD(+)</name>
        <dbReference type="ChEBI" id="CHEBI:57540"/>
    </ligand>
</feature>
<comment type="catalytic activity">
    <reaction evidence="9">
        <text>a (3S)-3-hydroxyacyl-CoA + NAD(+) = a 3-oxoacyl-CoA + NADH + H(+)</text>
        <dbReference type="Rhea" id="RHEA:22432"/>
        <dbReference type="ChEBI" id="CHEBI:15378"/>
        <dbReference type="ChEBI" id="CHEBI:57318"/>
        <dbReference type="ChEBI" id="CHEBI:57540"/>
        <dbReference type="ChEBI" id="CHEBI:57945"/>
        <dbReference type="ChEBI" id="CHEBI:90726"/>
        <dbReference type="EC" id="1.1.1.35"/>
    </reaction>
</comment>
<keyword evidence="8" id="KW-0496">Mitochondrion</keyword>
<evidence type="ECO:0000256" key="2">
    <source>
        <dbReference type="ARBA" id="ARBA00005005"/>
    </source>
</evidence>
<keyword evidence="5" id="KW-0560">Oxidoreductase</keyword>
<keyword evidence="7" id="KW-0443">Lipid metabolism</keyword>
<dbReference type="SUPFAM" id="SSF51735">
    <property type="entry name" value="NAD(P)-binding Rossmann-fold domains"/>
    <property type="match status" value="1"/>
</dbReference>
<feature type="site" description="Important for catalytic activity" evidence="10">
    <location>
        <position position="165"/>
    </location>
</feature>
<feature type="binding site" evidence="11">
    <location>
        <position position="168"/>
    </location>
    <ligand>
        <name>NAD(+)</name>
        <dbReference type="ChEBI" id="CHEBI:57540"/>
    </ligand>
</feature>
<sequence length="310" mass="33900">MSLIFSLISRGFASSTMASAAIKNVTVVGGGLMGSGIAQVAAQAGNDVVLVDISENVLDKAKSAIQKNLSRVAKKKFKDDSSKIEEFIKKSMDHLKFSVDLTKTAENSDLILEAIVENIGVKHKLFSSIDSIAPKHTIFATNTSSLSVTEIASVTNRKDRFAGLHFFNPVPVMKLLEVIRTNDTSDETYQTLMAWGKAIGKTAITCKDTPGFVVNRLLVPQLAEAMRMMERGDATFQDIDIAMKLGAGHPMGPFELADYVGHDTTNSIIEGWHKKFPDNTLFEPVKTLQDMVKEGKLGMKTGEGFYKYNK</sequence>
<dbReference type="PANTHER" id="PTHR43561">
    <property type="match status" value="1"/>
</dbReference>
<dbReference type="GO" id="GO:0070403">
    <property type="term" value="F:NAD+ binding"/>
    <property type="evidence" value="ECO:0007669"/>
    <property type="project" value="InterPro"/>
</dbReference>
<feature type="binding site" evidence="11">
    <location>
        <position position="117"/>
    </location>
    <ligand>
        <name>NAD(+)</name>
        <dbReference type="ChEBI" id="CHEBI:57540"/>
    </ligand>
</feature>
<feature type="binding site" evidence="11">
    <location>
        <position position="52"/>
    </location>
    <ligand>
        <name>NAD(+)</name>
        <dbReference type="ChEBI" id="CHEBI:57540"/>
    </ligand>
</feature>
<evidence type="ECO:0000256" key="4">
    <source>
        <dbReference type="ARBA" id="ARBA00022832"/>
    </source>
</evidence>
<dbReference type="Pfam" id="PF02737">
    <property type="entry name" value="3HCDH_N"/>
    <property type="match status" value="1"/>
</dbReference>
<feature type="domain" description="3-hydroxyacyl-CoA dehydrogenase C-terminal" evidence="12">
    <location>
        <begin position="211"/>
        <end position="308"/>
    </location>
</feature>
<dbReference type="GO" id="GO:0005759">
    <property type="term" value="C:mitochondrial matrix"/>
    <property type="evidence" value="ECO:0007669"/>
    <property type="project" value="UniProtKB-SubCell"/>
</dbReference>
<dbReference type="Gene3D" id="3.40.50.720">
    <property type="entry name" value="NAD(P)-binding Rossmann-like Domain"/>
    <property type="match status" value="1"/>
</dbReference>
<keyword evidence="4" id="KW-0276">Fatty acid metabolism</keyword>
<dbReference type="InterPro" id="IPR008927">
    <property type="entry name" value="6-PGluconate_DH-like_C_sf"/>
</dbReference>
<dbReference type="Gene3D" id="1.10.1040.10">
    <property type="entry name" value="N-(1-d-carboxylethyl)-l-norvaline Dehydrogenase, domain 2"/>
    <property type="match status" value="1"/>
</dbReference>
<feature type="binding site" evidence="11">
    <location>
        <position position="122"/>
    </location>
    <ligand>
        <name>NAD(+)</name>
        <dbReference type="ChEBI" id="CHEBI:57540"/>
    </ligand>
</feature>
<evidence type="ECO:0000256" key="11">
    <source>
        <dbReference type="PIRSR" id="PIRSR000105-2"/>
    </source>
</evidence>
<dbReference type="PANTHER" id="PTHR43561:SF3">
    <property type="entry name" value="HYDROXYACYL-COENZYME A DEHYDROGENASE, MITOCHONDRIAL"/>
    <property type="match status" value="1"/>
</dbReference>
<evidence type="ECO:0000256" key="5">
    <source>
        <dbReference type="ARBA" id="ARBA00023002"/>
    </source>
</evidence>
<dbReference type="InterPro" id="IPR036291">
    <property type="entry name" value="NAD(P)-bd_dom_sf"/>
</dbReference>
<dbReference type="InterPro" id="IPR022694">
    <property type="entry name" value="3-OHacyl-CoA_DH"/>
</dbReference>
<feature type="binding site" evidence="11">
    <location>
        <begin position="29"/>
        <end position="34"/>
    </location>
    <ligand>
        <name>NAD(+)</name>
        <dbReference type="ChEBI" id="CHEBI:57540"/>
    </ligand>
</feature>
<evidence type="ECO:0000259" key="12">
    <source>
        <dbReference type="Pfam" id="PF00725"/>
    </source>
</evidence>
<feature type="domain" description="3-hydroxyacyl-CoA dehydrogenase NAD binding" evidence="13">
    <location>
        <begin position="24"/>
        <end position="209"/>
    </location>
</feature>
<dbReference type="FunFam" id="3.40.50.720:FF:000258">
    <property type="entry name" value="Hydroxyacyl-coenzyme A dehydrogenase, mitochondrial"/>
    <property type="match status" value="1"/>
</dbReference>
<dbReference type="GO" id="GO:0006635">
    <property type="term" value="P:fatty acid beta-oxidation"/>
    <property type="evidence" value="ECO:0007669"/>
    <property type="project" value="TreeGrafter"/>
</dbReference>
<dbReference type="AlphaFoldDB" id="E2J7F6"/>
<reference evidence="14" key="1">
    <citation type="journal article" date="2012" name="Am. J. Trop. Med. Hyg.">
        <title>An insight into the sialotranscriptome of Triatoma matogrossensis, a kissing bug associated with fogo selvagem in South America.</title>
        <authorList>
            <person name="Assumpcao T.C."/>
            <person name="Eaton D.P."/>
            <person name="Pham V.M."/>
            <person name="Francischetti I.M."/>
            <person name="Aoki V."/>
            <person name="Hans-Filho G."/>
            <person name="Rivitti E.A."/>
            <person name="Valenzuela J.G."/>
            <person name="Diaz L.A."/>
            <person name="Ribeiro J.M."/>
        </authorList>
    </citation>
    <scope>NUCLEOTIDE SEQUENCE</scope>
    <source>
        <tissue evidence="14">Salivary gland</tissue>
    </source>
</reference>
<accession>E2J7F6</accession>
<name>E2J7F6_9HEMI</name>
<dbReference type="PIRSF" id="PIRSF000105">
    <property type="entry name" value="HCDH"/>
    <property type="match status" value="1"/>
</dbReference>
<proteinExistence type="evidence at transcript level"/>
<organism evidence="14">
    <name type="scientific">Triatoma matogrossensis</name>
    <dbReference type="NCBI Taxonomy" id="162370"/>
    <lineage>
        <taxon>Eukaryota</taxon>
        <taxon>Metazoa</taxon>
        <taxon>Ecdysozoa</taxon>
        <taxon>Arthropoda</taxon>
        <taxon>Hexapoda</taxon>
        <taxon>Insecta</taxon>
        <taxon>Pterygota</taxon>
        <taxon>Neoptera</taxon>
        <taxon>Paraneoptera</taxon>
        <taxon>Hemiptera</taxon>
        <taxon>Heteroptera</taxon>
        <taxon>Panheteroptera</taxon>
        <taxon>Cimicomorpha</taxon>
        <taxon>Reduviidae</taxon>
        <taxon>Triatominae</taxon>
        <taxon>Triatoma</taxon>
    </lineage>
</organism>
<evidence type="ECO:0000256" key="7">
    <source>
        <dbReference type="ARBA" id="ARBA00023098"/>
    </source>
</evidence>
<protein>
    <submittedName>
        <fullName evidence="14">L3-hydroxyacylcoenzyme A dehydrogenase</fullName>
    </submittedName>
</protein>
<dbReference type="InterPro" id="IPR052242">
    <property type="entry name" value="Mito_3-hydroxyacyl-CoA_DH"/>
</dbReference>
<comment type="subcellular location">
    <subcellularLocation>
        <location evidence="1">Mitochondrion matrix</location>
    </subcellularLocation>
</comment>
<feature type="binding site" evidence="11">
    <location>
        <position position="144"/>
    </location>
    <ligand>
        <name>NAD(+)</name>
        <dbReference type="ChEBI" id="CHEBI:57540"/>
    </ligand>
</feature>
<evidence type="ECO:0000256" key="3">
    <source>
        <dbReference type="ARBA" id="ARBA00009463"/>
    </source>
</evidence>
<evidence type="ECO:0000259" key="13">
    <source>
        <dbReference type="Pfam" id="PF02737"/>
    </source>
</evidence>
<evidence type="ECO:0000256" key="10">
    <source>
        <dbReference type="PIRSR" id="PIRSR000105-1"/>
    </source>
</evidence>
<keyword evidence="6 11" id="KW-0520">NAD</keyword>
<dbReference type="InterPro" id="IPR006176">
    <property type="entry name" value="3-OHacyl-CoA_DH_NAD-bd"/>
</dbReference>
<dbReference type="EMBL" id="HP429374">
    <property type="protein sequence ID" value="ADN29874.1"/>
    <property type="molecule type" value="mRNA"/>
</dbReference>
<evidence type="ECO:0000313" key="14">
    <source>
        <dbReference type="EMBL" id="ADN29874.1"/>
    </source>
</evidence>
<comment type="pathway">
    <text evidence="2">Lipid metabolism; fatty acid beta-oxidation.</text>
</comment>
<evidence type="ECO:0000256" key="8">
    <source>
        <dbReference type="ARBA" id="ARBA00023128"/>
    </source>
</evidence>
<evidence type="ECO:0000256" key="1">
    <source>
        <dbReference type="ARBA" id="ARBA00004305"/>
    </source>
</evidence>
<dbReference type="Pfam" id="PF00725">
    <property type="entry name" value="3HCDH"/>
    <property type="match status" value="1"/>
</dbReference>
<comment type="similarity">
    <text evidence="3">Belongs to the 3-hydroxyacyl-CoA dehydrogenase family.</text>
</comment>
<dbReference type="SUPFAM" id="SSF48179">
    <property type="entry name" value="6-phosphogluconate dehydrogenase C-terminal domain-like"/>
    <property type="match status" value="1"/>
</dbReference>
<dbReference type="InterPro" id="IPR006108">
    <property type="entry name" value="3HC_DH_C"/>
</dbReference>
<evidence type="ECO:0000256" key="6">
    <source>
        <dbReference type="ARBA" id="ARBA00023027"/>
    </source>
</evidence>
<evidence type="ECO:0000256" key="9">
    <source>
        <dbReference type="ARBA" id="ARBA00049556"/>
    </source>
</evidence>
<dbReference type="InterPro" id="IPR013328">
    <property type="entry name" value="6PGD_dom2"/>
</dbReference>